<evidence type="ECO:0000313" key="4">
    <source>
        <dbReference type="Proteomes" id="UP001612812"/>
    </source>
</evidence>
<reference evidence="3 4" key="1">
    <citation type="submission" date="2024-10" db="EMBL/GenBank/DDBJ databases">
        <title>The Natural Products Discovery Center: Release of the First 8490 Sequenced Strains for Exploring Actinobacteria Biosynthetic Diversity.</title>
        <authorList>
            <person name="Kalkreuter E."/>
            <person name="Kautsar S.A."/>
            <person name="Yang D."/>
            <person name="Bader C.D."/>
            <person name="Teijaro C.N."/>
            <person name="Fluegel L."/>
            <person name="Davis C.M."/>
            <person name="Simpson J.R."/>
            <person name="Lauterbach L."/>
            <person name="Steele A.D."/>
            <person name="Gui C."/>
            <person name="Meng S."/>
            <person name="Li G."/>
            <person name="Viehrig K."/>
            <person name="Ye F."/>
            <person name="Su P."/>
            <person name="Kiefer A.F."/>
            <person name="Nichols A."/>
            <person name="Cepeda A.J."/>
            <person name="Yan W."/>
            <person name="Fan B."/>
            <person name="Jiang Y."/>
            <person name="Adhikari A."/>
            <person name="Zheng C.-J."/>
            <person name="Schuster L."/>
            <person name="Cowan T.M."/>
            <person name="Smanski M.J."/>
            <person name="Chevrette M.G."/>
            <person name="De Carvalho L.P.S."/>
            <person name="Shen B."/>
        </authorList>
    </citation>
    <scope>NUCLEOTIDE SEQUENCE [LARGE SCALE GENOMIC DNA]</scope>
    <source>
        <strain evidence="3 4">NPDC049845</strain>
    </source>
</reference>
<sequence>MTGRPDPVPPPTAAPPPPSLLARIKALPLPGFVLVYLALYCALLGVGTVVGYRRLASDPSVEGFVVEATLAAAYIGLASVLPFAVALAVLFLFRDVRPVCFRAAAVVLCCLPSVCTPEPGQLAYYLPIQVLVALLVRQPYDPDRDRVGVHHDASGRVPPPIAGPPGR</sequence>
<feature type="transmembrane region" description="Helical" evidence="2">
    <location>
        <begin position="72"/>
        <end position="93"/>
    </location>
</feature>
<keyword evidence="2" id="KW-1133">Transmembrane helix</keyword>
<dbReference type="RefSeq" id="WP_396767876.1">
    <property type="nucleotide sequence ID" value="NZ_JBITLA010000001.1"/>
</dbReference>
<dbReference type="Proteomes" id="UP001612812">
    <property type="component" value="Unassembled WGS sequence"/>
</dbReference>
<evidence type="ECO:0008006" key="5">
    <source>
        <dbReference type="Google" id="ProtNLM"/>
    </source>
</evidence>
<dbReference type="EMBL" id="JBITLE010000002">
    <property type="protein sequence ID" value="MFI7261998.1"/>
    <property type="molecule type" value="Genomic_DNA"/>
</dbReference>
<feature type="transmembrane region" description="Helical" evidence="2">
    <location>
        <begin position="33"/>
        <end position="52"/>
    </location>
</feature>
<evidence type="ECO:0000256" key="2">
    <source>
        <dbReference type="SAM" id="Phobius"/>
    </source>
</evidence>
<feature type="region of interest" description="Disordered" evidence="1">
    <location>
        <begin position="147"/>
        <end position="167"/>
    </location>
</feature>
<name>A0ABW7ZGL2_9ACTN</name>
<accession>A0ABW7ZGL2</accession>
<proteinExistence type="predicted"/>
<evidence type="ECO:0000256" key="1">
    <source>
        <dbReference type="SAM" id="MobiDB-lite"/>
    </source>
</evidence>
<gene>
    <name evidence="3" type="ORF">ACIBP4_06720</name>
</gene>
<keyword evidence="2" id="KW-0472">Membrane</keyword>
<organism evidence="3 4">
    <name type="scientific">Micromonospora maritima</name>
    <dbReference type="NCBI Taxonomy" id="986711"/>
    <lineage>
        <taxon>Bacteria</taxon>
        <taxon>Bacillati</taxon>
        <taxon>Actinomycetota</taxon>
        <taxon>Actinomycetes</taxon>
        <taxon>Micromonosporales</taxon>
        <taxon>Micromonosporaceae</taxon>
        <taxon>Micromonospora</taxon>
    </lineage>
</organism>
<evidence type="ECO:0000313" key="3">
    <source>
        <dbReference type="EMBL" id="MFI7261998.1"/>
    </source>
</evidence>
<comment type="caution">
    <text evidence="3">The sequence shown here is derived from an EMBL/GenBank/DDBJ whole genome shotgun (WGS) entry which is preliminary data.</text>
</comment>
<keyword evidence="2" id="KW-0812">Transmembrane</keyword>
<feature type="compositionally biased region" description="Pro residues" evidence="1">
    <location>
        <begin position="157"/>
        <end position="167"/>
    </location>
</feature>
<keyword evidence="4" id="KW-1185">Reference proteome</keyword>
<protein>
    <recommendedName>
        <fullName evidence="5">Integral membrane protein</fullName>
    </recommendedName>
</protein>